<dbReference type="InterPro" id="IPR004331">
    <property type="entry name" value="SPX_dom"/>
</dbReference>
<feature type="compositionally biased region" description="Polar residues" evidence="1">
    <location>
        <begin position="79"/>
        <end position="103"/>
    </location>
</feature>
<dbReference type="EMBL" id="LSSN01005281">
    <property type="protein sequence ID" value="OMJ09868.1"/>
    <property type="molecule type" value="Genomic_DNA"/>
</dbReference>
<dbReference type="Proteomes" id="UP000187283">
    <property type="component" value="Unassembled WGS sequence"/>
</dbReference>
<dbReference type="GO" id="GO:0000822">
    <property type="term" value="F:inositol hexakisphosphate binding"/>
    <property type="evidence" value="ECO:0007669"/>
    <property type="project" value="TreeGrafter"/>
</dbReference>
<organism evidence="3 4">
    <name type="scientific">Smittium culicis</name>
    <dbReference type="NCBI Taxonomy" id="133412"/>
    <lineage>
        <taxon>Eukaryota</taxon>
        <taxon>Fungi</taxon>
        <taxon>Fungi incertae sedis</taxon>
        <taxon>Zoopagomycota</taxon>
        <taxon>Kickxellomycotina</taxon>
        <taxon>Harpellomycetes</taxon>
        <taxon>Harpellales</taxon>
        <taxon>Legeriomycetaceae</taxon>
        <taxon>Smittium</taxon>
    </lineage>
</organism>
<feature type="domain" description="SPX" evidence="2">
    <location>
        <begin position="1"/>
        <end position="412"/>
    </location>
</feature>
<dbReference type="CDD" id="cd14475">
    <property type="entry name" value="SPX_SYG1_like"/>
    <property type="match status" value="1"/>
</dbReference>
<dbReference type="GO" id="GO:0005886">
    <property type="term" value="C:plasma membrane"/>
    <property type="evidence" value="ECO:0007669"/>
    <property type="project" value="TreeGrafter"/>
</dbReference>
<keyword evidence="4" id="KW-1185">Reference proteome</keyword>
<sequence>MKFGKYLESEAVPEWQNKYIDYKGLKKCIKRVDAKHKNSMDTAPILSHAAVSDYGSRFNHAPARFRNTSQDSPDHSIEIHSSPSKNFQSSNEPSDLKNTSMKSLMINPNSGLHGYSLQQQSNSINIKNQDNLEDISKDSALSKKFLKTNTLGPLSKINDFSTIEDGISKSLDSIGYFEEGEQIISTSSNPAPVRGLTNSFTTIGVHPKRGSILKNEVNFNDVQAPVTNPTPSQTKNLKKVNEIFKKTDDLPSPLANIKKSSNPAEKKVVFIRRQSTRYNAEHYEEVYANINLFYEALMYRDVEERAFFEACDYELEKVNQFYQVLQKASKAFQSTFGLNNRSKSIIANGVNETLTKVATSKAKDRLKKAIMEVHRGMEMLKNYCILNHTGFIKILKKFNKTSNWKSGGLSYIKKVEDSYFLKDKTLNKSVLDLEELFRVNHAGGSIHNAKTILRMPLTAYKVYSLTFHLLN</sequence>
<dbReference type="AlphaFoldDB" id="A0A1R1X5D9"/>
<proteinExistence type="predicted"/>
<dbReference type="STRING" id="133412.A0A1R1X5D9"/>
<gene>
    <name evidence="3" type="ORF">AYI70_g10678</name>
</gene>
<evidence type="ECO:0000256" key="1">
    <source>
        <dbReference type="SAM" id="MobiDB-lite"/>
    </source>
</evidence>
<keyword evidence="3" id="KW-0675">Receptor</keyword>
<comment type="caution">
    <text evidence="3">The sequence shown here is derived from an EMBL/GenBank/DDBJ whole genome shotgun (WGS) entry which is preliminary data.</text>
</comment>
<evidence type="ECO:0000313" key="4">
    <source>
        <dbReference type="Proteomes" id="UP000187283"/>
    </source>
</evidence>
<reference evidence="3 4" key="1">
    <citation type="submission" date="2017-01" db="EMBL/GenBank/DDBJ databases">
        <authorList>
            <person name="Mah S.A."/>
            <person name="Swanson W.J."/>
            <person name="Moy G.W."/>
            <person name="Vacquier V.D."/>
        </authorList>
    </citation>
    <scope>NUCLEOTIDE SEQUENCE [LARGE SCALE GENOMIC DNA]</scope>
    <source>
        <strain evidence="3 4">GSMNP</strain>
    </source>
</reference>
<accession>A0A1R1X5D9</accession>
<feature type="region of interest" description="Disordered" evidence="1">
    <location>
        <begin position="63"/>
        <end position="103"/>
    </location>
</feature>
<evidence type="ECO:0000313" key="3">
    <source>
        <dbReference type="EMBL" id="OMJ09868.1"/>
    </source>
</evidence>
<dbReference type="PANTHER" id="PTHR10783">
    <property type="entry name" value="XENOTROPIC AND POLYTROPIC RETROVIRUS RECEPTOR 1-RELATED"/>
    <property type="match status" value="1"/>
</dbReference>
<dbReference type="OrthoDB" id="9970435at2759"/>
<dbReference type="PROSITE" id="PS51382">
    <property type="entry name" value="SPX"/>
    <property type="match status" value="1"/>
</dbReference>
<protein>
    <submittedName>
        <fullName evidence="3">Xenotropic and polytropic retrovirus receptor 1-like protein</fullName>
    </submittedName>
</protein>
<dbReference type="GO" id="GO:0016036">
    <property type="term" value="P:cellular response to phosphate starvation"/>
    <property type="evidence" value="ECO:0007669"/>
    <property type="project" value="TreeGrafter"/>
</dbReference>
<dbReference type="Pfam" id="PF03105">
    <property type="entry name" value="SPX"/>
    <property type="match status" value="2"/>
</dbReference>
<dbReference type="GO" id="GO:0005794">
    <property type="term" value="C:Golgi apparatus"/>
    <property type="evidence" value="ECO:0007669"/>
    <property type="project" value="TreeGrafter"/>
</dbReference>
<dbReference type="PANTHER" id="PTHR10783:SF103">
    <property type="entry name" value="SOLUTE CARRIER FAMILY 53 MEMBER 1"/>
    <property type="match status" value="1"/>
</dbReference>
<evidence type="ECO:0000259" key="2">
    <source>
        <dbReference type="PROSITE" id="PS51382"/>
    </source>
</evidence>
<name>A0A1R1X5D9_9FUNG</name>
<dbReference type="GO" id="GO:0006817">
    <property type="term" value="P:phosphate ion transport"/>
    <property type="evidence" value="ECO:0007669"/>
    <property type="project" value="TreeGrafter"/>
</dbReference>